<proteinExistence type="predicted"/>
<gene>
    <name evidence="3" type="ORF">Dsin_019370</name>
</gene>
<dbReference type="PANTHER" id="PTHR47074">
    <property type="entry name" value="BNAC02G40300D PROTEIN"/>
    <property type="match status" value="1"/>
</dbReference>
<keyword evidence="4" id="KW-1185">Reference proteome</keyword>
<dbReference type="GO" id="GO:0004523">
    <property type="term" value="F:RNA-DNA hybrid ribonuclease activity"/>
    <property type="evidence" value="ECO:0007669"/>
    <property type="project" value="InterPro"/>
</dbReference>
<dbReference type="AlphaFoldDB" id="A0AAE0A7X5"/>
<protein>
    <recommendedName>
        <fullName evidence="2">RNase H type-1 domain-containing protein</fullName>
    </recommendedName>
</protein>
<evidence type="ECO:0000313" key="3">
    <source>
        <dbReference type="EMBL" id="KAK3205324.1"/>
    </source>
</evidence>
<reference evidence="3" key="1">
    <citation type="journal article" date="2023" name="Plant J.">
        <title>Genome sequences and population genomics provide insights into the demographic history, inbreeding, and mutation load of two 'living fossil' tree species of Dipteronia.</title>
        <authorList>
            <person name="Feng Y."/>
            <person name="Comes H.P."/>
            <person name="Chen J."/>
            <person name="Zhu S."/>
            <person name="Lu R."/>
            <person name="Zhang X."/>
            <person name="Li P."/>
            <person name="Qiu J."/>
            <person name="Olsen K.M."/>
            <person name="Qiu Y."/>
        </authorList>
    </citation>
    <scope>NUCLEOTIDE SEQUENCE</scope>
    <source>
        <strain evidence="3">NBL</strain>
    </source>
</reference>
<dbReference type="GO" id="GO:0003676">
    <property type="term" value="F:nucleic acid binding"/>
    <property type="evidence" value="ECO:0007669"/>
    <property type="project" value="InterPro"/>
</dbReference>
<evidence type="ECO:0000256" key="1">
    <source>
        <dbReference type="SAM" id="MobiDB-lite"/>
    </source>
</evidence>
<dbReference type="PANTHER" id="PTHR47074:SF48">
    <property type="entry name" value="POLYNUCLEOTIDYL TRANSFERASE, RIBONUCLEASE H-LIKE SUPERFAMILY PROTEIN"/>
    <property type="match status" value="1"/>
</dbReference>
<dbReference type="InterPro" id="IPR044730">
    <property type="entry name" value="RNase_H-like_dom_plant"/>
</dbReference>
<organism evidence="3 4">
    <name type="scientific">Dipteronia sinensis</name>
    <dbReference type="NCBI Taxonomy" id="43782"/>
    <lineage>
        <taxon>Eukaryota</taxon>
        <taxon>Viridiplantae</taxon>
        <taxon>Streptophyta</taxon>
        <taxon>Embryophyta</taxon>
        <taxon>Tracheophyta</taxon>
        <taxon>Spermatophyta</taxon>
        <taxon>Magnoliopsida</taxon>
        <taxon>eudicotyledons</taxon>
        <taxon>Gunneridae</taxon>
        <taxon>Pentapetalae</taxon>
        <taxon>rosids</taxon>
        <taxon>malvids</taxon>
        <taxon>Sapindales</taxon>
        <taxon>Sapindaceae</taxon>
        <taxon>Hippocastanoideae</taxon>
        <taxon>Acereae</taxon>
        <taxon>Dipteronia</taxon>
    </lineage>
</organism>
<accession>A0AAE0A7X5</accession>
<feature type="region of interest" description="Disordered" evidence="1">
    <location>
        <begin position="1"/>
        <end position="26"/>
    </location>
</feature>
<dbReference type="InterPro" id="IPR002156">
    <property type="entry name" value="RNaseH_domain"/>
</dbReference>
<feature type="domain" description="RNase H type-1" evidence="2">
    <location>
        <begin position="39"/>
        <end position="158"/>
    </location>
</feature>
<dbReference type="Pfam" id="PF13456">
    <property type="entry name" value="RVT_3"/>
    <property type="match status" value="1"/>
</dbReference>
<dbReference type="InterPro" id="IPR052929">
    <property type="entry name" value="RNase_H-like_EbsB-rel"/>
</dbReference>
<name>A0AAE0A7X5_9ROSI</name>
<sequence>MGSITSRKGSEMAGGGRSSASSWSCPDWITPPPGGLKLNSAVALRKNSRSIRTGAAIRDDKGRVLAARFNQLSGSFNLKAGELIALREGLLLALFYNLHVDIAEVASPNVVSILNDLAPPVGGSKFLIKDIKAMFLDVGICKSQVISKAGNSLAHKLALELSLLLESVIRLTPALYRVFLLSHTASFVPVEGTGVLFLILMSPLRAIPSAQHGLIDISSSSASVMILSKPKVKS</sequence>
<dbReference type="CDD" id="cd06222">
    <property type="entry name" value="RNase_H_like"/>
    <property type="match status" value="1"/>
</dbReference>
<comment type="caution">
    <text evidence="3">The sequence shown here is derived from an EMBL/GenBank/DDBJ whole genome shotgun (WGS) entry which is preliminary data.</text>
</comment>
<evidence type="ECO:0000259" key="2">
    <source>
        <dbReference type="Pfam" id="PF13456"/>
    </source>
</evidence>
<dbReference type="Proteomes" id="UP001281410">
    <property type="component" value="Unassembled WGS sequence"/>
</dbReference>
<dbReference type="EMBL" id="JANJYJ010000006">
    <property type="protein sequence ID" value="KAK3205324.1"/>
    <property type="molecule type" value="Genomic_DNA"/>
</dbReference>
<evidence type="ECO:0000313" key="4">
    <source>
        <dbReference type="Proteomes" id="UP001281410"/>
    </source>
</evidence>